<dbReference type="InterPro" id="IPR016039">
    <property type="entry name" value="Thiolase-like"/>
</dbReference>
<dbReference type="SMART" id="SM00825">
    <property type="entry name" value="PKS_KS"/>
    <property type="match status" value="1"/>
</dbReference>
<dbReference type="InterPro" id="IPR014030">
    <property type="entry name" value="Ketoacyl_synth_N"/>
</dbReference>
<dbReference type="Pfam" id="PF00109">
    <property type="entry name" value="ketoacyl-synt"/>
    <property type="match status" value="1"/>
</dbReference>
<gene>
    <name evidence="5" type="ORF">N7476_004603</name>
</gene>
<dbReference type="SMART" id="SM00827">
    <property type="entry name" value="PKS_AT"/>
    <property type="match status" value="1"/>
</dbReference>
<accession>A0A9W9KVX3</accession>
<keyword evidence="6" id="KW-1185">Reference proteome</keyword>
<dbReference type="InterPro" id="IPR016035">
    <property type="entry name" value="Acyl_Trfase/lysoPLipase"/>
</dbReference>
<dbReference type="InterPro" id="IPR020841">
    <property type="entry name" value="PKS_Beta-ketoAc_synthase_dom"/>
</dbReference>
<dbReference type="OrthoDB" id="429813at2759"/>
<dbReference type="GO" id="GO:0044550">
    <property type="term" value="P:secondary metabolite biosynthetic process"/>
    <property type="evidence" value="ECO:0007669"/>
    <property type="project" value="TreeGrafter"/>
</dbReference>
<organism evidence="5 6">
    <name type="scientific">Penicillium atrosanguineum</name>
    <dbReference type="NCBI Taxonomy" id="1132637"/>
    <lineage>
        <taxon>Eukaryota</taxon>
        <taxon>Fungi</taxon>
        <taxon>Dikarya</taxon>
        <taxon>Ascomycota</taxon>
        <taxon>Pezizomycotina</taxon>
        <taxon>Eurotiomycetes</taxon>
        <taxon>Eurotiomycetidae</taxon>
        <taxon>Eurotiales</taxon>
        <taxon>Aspergillaceae</taxon>
        <taxon>Penicillium</taxon>
    </lineage>
</organism>
<evidence type="ECO:0000256" key="1">
    <source>
        <dbReference type="ARBA" id="ARBA00022450"/>
    </source>
</evidence>
<evidence type="ECO:0000259" key="3">
    <source>
        <dbReference type="SMART" id="SM00825"/>
    </source>
</evidence>
<keyword evidence="2" id="KW-0597">Phosphoprotein</keyword>
<keyword evidence="1" id="KW-0596">Phosphopantetheine</keyword>
<dbReference type="InterPro" id="IPR014043">
    <property type="entry name" value="Acyl_transferase_dom"/>
</dbReference>
<evidence type="ECO:0000259" key="4">
    <source>
        <dbReference type="SMART" id="SM00827"/>
    </source>
</evidence>
<dbReference type="Gene3D" id="3.40.366.10">
    <property type="entry name" value="Malonyl-Coenzyme A Acyl Carrier Protein, domain 2"/>
    <property type="match status" value="2"/>
</dbReference>
<dbReference type="SUPFAM" id="SSF53901">
    <property type="entry name" value="Thiolase-like"/>
    <property type="match status" value="1"/>
</dbReference>
<evidence type="ECO:0000313" key="5">
    <source>
        <dbReference type="EMBL" id="KAJ5321601.1"/>
    </source>
</evidence>
<dbReference type="PANTHER" id="PTHR43775:SF21">
    <property type="entry name" value="NON-REDUCING POLYKETIDE SYNTHASE AUSA-RELATED"/>
    <property type="match status" value="1"/>
</dbReference>
<name>A0A9W9KVX3_9EURO</name>
<dbReference type="EMBL" id="JAPZBO010000003">
    <property type="protein sequence ID" value="KAJ5321601.1"/>
    <property type="molecule type" value="Genomic_DNA"/>
</dbReference>
<evidence type="ECO:0000313" key="6">
    <source>
        <dbReference type="Proteomes" id="UP001147746"/>
    </source>
</evidence>
<proteinExistence type="predicted"/>
<dbReference type="GO" id="GO:0004312">
    <property type="term" value="F:fatty acid synthase activity"/>
    <property type="evidence" value="ECO:0007669"/>
    <property type="project" value="TreeGrafter"/>
</dbReference>
<dbReference type="PANTHER" id="PTHR43775">
    <property type="entry name" value="FATTY ACID SYNTHASE"/>
    <property type="match status" value="1"/>
</dbReference>
<reference evidence="5" key="1">
    <citation type="submission" date="2022-12" db="EMBL/GenBank/DDBJ databases">
        <authorList>
            <person name="Petersen C."/>
        </authorList>
    </citation>
    <scope>NUCLEOTIDE SEQUENCE</scope>
    <source>
        <strain evidence="5">IBT 21472</strain>
    </source>
</reference>
<dbReference type="AlphaFoldDB" id="A0A9W9KVX3"/>
<evidence type="ECO:0000256" key="2">
    <source>
        <dbReference type="ARBA" id="ARBA00022553"/>
    </source>
</evidence>
<comment type="caution">
    <text evidence="5">The sequence shown here is derived from an EMBL/GenBank/DDBJ whole genome shotgun (WGS) entry which is preliminary data.</text>
</comment>
<dbReference type="GO" id="GO:0006633">
    <property type="term" value="P:fatty acid biosynthetic process"/>
    <property type="evidence" value="ECO:0007669"/>
    <property type="project" value="TreeGrafter"/>
</dbReference>
<dbReference type="Proteomes" id="UP001147746">
    <property type="component" value="Unassembled WGS sequence"/>
</dbReference>
<feature type="domain" description="Ketosynthase family 3 (KS3)" evidence="3">
    <location>
        <begin position="1"/>
        <end position="138"/>
    </location>
</feature>
<dbReference type="SUPFAM" id="SSF52151">
    <property type="entry name" value="FabD/lysophospholipase-like"/>
    <property type="match status" value="1"/>
</dbReference>
<feature type="domain" description="Malonyl-CoA:ACP transacylase (MAT)" evidence="4">
    <location>
        <begin position="241"/>
        <end position="459"/>
    </location>
</feature>
<dbReference type="Gene3D" id="3.40.47.10">
    <property type="match status" value="2"/>
</dbReference>
<dbReference type="InterPro" id="IPR001227">
    <property type="entry name" value="Ac_transferase_dom_sf"/>
</dbReference>
<sequence>MPEVYQNLAATSFLSPTGAYKPFDAAAGGYCRGEGAGIVVPRPLKDAIDNEDPILAGISGSAINQGSNKSPITVPDSDSQRMLYEKTFSQSGVAAEEVTRLIIPVEPTEWVSTKRVATVNNYGASGSNAALVVKDHPTFSMGPEGKSSENLSDIPILVSARSEESIRAYCGALCEFLSSDPLSDNIIRDLAYNLANKQNRALSFNLAICVSADSASSYYCLEAIASSTSADNIQKRLTNHFDNYALLRTHLTACEQEGQTLGRPSLFSTIFRPDQIPDIAHLHFVLFSIQYASAKAWLDTGLHVNRIVGHSFGQLTALSVADSLSIRDGIRLVSERAHLIPSSWDSEPRVMLAVEGTELVVSGTEESILAVENAVAASKLTDNVLIRRLDNSHAFHSRLVDNIVPSLAEVAESFDFRPPAIPIESCSVTGDWSTVTPAKIVEHSRMPVYFQRAIQHSRR</sequence>
<protein>
    <submittedName>
        <fullName evidence="5">CAZyme family CE10</fullName>
    </submittedName>
</protein>
<dbReference type="Pfam" id="PF00698">
    <property type="entry name" value="Acyl_transf_1"/>
    <property type="match status" value="1"/>
</dbReference>
<dbReference type="InterPro" id="IPR050091">
    <property type="entry name" value="PKS_NRPS_Biosynth_Enz"/>
</dbReference>
<reference evidence="5" key="2">
    <citation type="journal article" date="2023" name="IMA Fungus">
        <title>Comparative genomic study of the Penicillium genus elucidates a diverse pangenome and 15 lateral gene transfer events.</title>
        <authorList>
            <person name="Petersen C."/>
            <person name="Sorensen T."/>
            <person name="Nielsen M.R."/>
            <person name="Sondergaard T.E."/>
            <person name="Sorensen J.L."/>
            <person name="Fitzpatrick D.A."/>
            <person name="Frisvad J.C."/>
            <person name="Nielsen K.L."/>
        </authorList>
    </citation>
    <scope>NUCLEOTIDE SEQUENCE</scope>
    <source>
        <strain evidence="5">IBT 21472</strain>
    </source>
</reference>